<dbReference type="EMBL" id="FOAN01000010">
    <property type="protein sequence ID" value="SEM36756.1"/>
    <property type="molecule type" value="Genomic_DNA"/>
</dbReference>
<feature type="domain" description="Transglutaminase-like" evidence="1">
    <location>
        <begin position="159"/>
        <end position="224"/>
    </location>
</feature>
<dbReference type="Pfam" id="PF01841">
    <property type="entry name" value="Transglut_core"/>
    <property type="match status" value="1"/>
</dbReference>
<dbReference type="SMART" id="SM00460">
    <property type="entry name" value="TGc"/>
    <property type="match status" value="1"/>
</dbReference>
<dbReference type="AlphaFoldDB" id="A0A1H7XSB4"/>
<keyword evidence="2" id="KW-0378">Hydrolase</keyword>
<dbReference type="Pfam" id="PF08379">
    <property type="entry name" value="Bact_transglu_N"/>
    <property type="match status" value="1"/>
</dbReference>
<dbReference type="GO" id="GO:0008233">
    <property type="term" value="F:peptidase activity"/>
    <property type="evidence" value="ECO:0007669"/>
    <property type="project" value="UniProtKB-KW"/>
</dbReference>
<name>A0A1H7XSB4_9HYPH</name>
<evidence type="ECO:0000259" key="1">
    <source>
        <dbReference type="SMART" id="SM00460"/>
    </source>
</evidence>
<keyword evidence="2" id="KW-0645">Protease</keyword>
<dbReference type="STRING" id="1036779.SAMN04515666_110155"/>
<dbReference type="Gene3D" id="3.10.620.30">
    <property type="match status" value="1"/>
</dbReference>
<dbReference type="InterPro" id="IPR038765">
    <property type="entry name" value="Papain-like_cys_pep_sf"/>
</dbReference>
<dbReference type="GO" id="GO:0006508">
    <property type="term" value="P:proteolysis"/>
    <property type="evidence" value="ECO:0007669"/>
    <property type="project" value="UniProtKB-KW"/>
</dbReference>
<keyword evidence="3" id="KW-1185">Reference proteome</keyword>
<organism evidence="2 3">
    <name type="scientific">Bosea lupini</name>
    <dbReference type="NCBI Taxonomy" id="1036779"/>
    <lineage>
        <taxon>Bacteria</taxon>
        <taxon>Pseudomonadati</taxon>
        <taxon>Pseudomonadota</taxon>
        <taxon>Alphaproteobacteria</taxon>
        <taxon>Hyphomicrobiales</taxon>
        <taxon>Boseaceae</taxon>
        <taxon>Bosea</taxon>
    </lineage>
</organism>
<dbReference type="PANTHER" id="PTHR33490:SF6">
    <property type="entry name" value="SLL1049 PROTEIN"/>
    <property type="match status" value="1"/>
</dbReference>
<dbReference type="RefSeq" id="WP_091841134.1">
    <property type="nucleotide sequence ID" value="NZ_FOAN01000010.1"/>
</dbReference>
<dbReference type="Proteomes" id="UP000199664">
    <property type="component" value="Unassembled WGS sequence"/>
</dbReference>
<protein>
    <submittedName>
        <fullName evidence="2">Transglutaminase-like enzyme, putative cysteine protease</fullName>
    </submittedName>
</protein>
<dbReference type="InterPro" id="IPR013589">
    <property type="entry name" value="Bac_transglu_N"/>
</dbReference>
<dbReference type="InterPro" id="IPR002931">
    <property type="entry name" value="Transglutaminase-like"/>
</dbReference>
<dbReference type="PANTHER" id="PTHR33490">
    <property type="entry name" value="BLR5614 PROTEIN-RELATED"/>
    <property type="match status" value="1"/>
</dbReference>
<evidence type="ECO:0000313" key="3">
    <source>
        <dbReference type="Proteomes" id="UP000199664"/>
    </source>
</evidence>
<proteinExistence type="predicted"/>
<accession>A0A1H7XSB4</accession>
<dbReference type="OrthoDB" id="9804023at2"/>
<evidence type="ECO:0000313" key="2">
    <source>
        <dbReference type="EMBL" id="SEM36756.1"/>
    </source>
</evidence>
<reference evidence="3" key="1">
    <citation type="submission" date="2016-10" db="EMBL/GenBank/DDBJ databases">
        <authorList>
            <person name="Varghese N."/>
            <person name="Submissions S."/>
        </authorList>
    </citation>
    <scope>NUCLEOTIDE SEQUENCE [LARGE SCALE GENOMIC DNA]</scope>
    <source>
        <strain evidence="3">LMG 26383,CCUG 61248,R- 45681</strain>
    </source>
</reference>
<sequence>MRIRISHSIAYSYAEPVRQLRQVLRLTPRDHDGQHVMSWRIAPNIDGRLHAGQDPFGNITHDFSAEGSIDDYTIEINGLVETVDLAGVVRGVTEKVPPDVFMRDTHLTQGSEALRALADKAASRDGSDLTKLHALMETINAEIRCVPTADHLGIGAAACVEAGEGIPQDVAHVFMTCARLLGAPARYVSGYVAASDTLPHADGAHAWAEAWLPDYGWIGFDAANGLCPIDTHVRVAAGLDFADAAPVRGARTGGQGESLLIEVSAQAAKPRFQGQ</sequence>
<dbReference type="SUPFAM" id="SSF54001">
    <property type="entry name" value="Cysteine proteinases"/>
    <property type="match status" value="1"/>
</dbReference>
<gene>
    <name evidence="2" type="ORF">SAMN04515666_110155</name>
</gene>